<dbReference type="AlphaFoldDB" id="A0AAV7VH41"/>
<comment type="caution">
    <text evidence="1">The sequence shown here is derived from an EMBL/GenBank/DDBJ whole genome shotgun (WGS) entry which is preliminary data.</text>
</comment>
<sequence>MTPARPGAIHPRCRWSRLQSPGWPLFRRDGWCVALGAAPAAPVGLLRSGPVKKKNDVVTFVGILLGTRFCSFLCDLLLRPGWMFCS</sequence>
<proteinExistence type="predicted"/>
<evidence type="ECO:0000313" key="1">
    <source>
        <dbReference type="EMBL" id="KAJ1200929.1"/>
    </source>
</evidence>
<reference evidence="1" key="1">
    <citation type="journal article" date="2022" name="bioRxiv">
        <title>Sequencing and chromosome-scale assembly of the giantPleurodeles waltlgenome.</title>
        <authorList>
            <person name="Brown T."/>
            <person name="Elewa A."/>
            <person name="Iarovenko S."/>
            <person name="Subramanian E."/>
            <person name="Araus A.J."/>
            <person name="Petzold A."/>
            <person name="Susuki M."/>
            <person name="Suzuki K.-i.T."/>
            <person name="Hayashi T."/>
            <person name="Toyoda A."/>
            <person name="Oliveira C."/>
            <person name="Osipova E."/>
            <person name="Leigh N.D."/>
            <person name="Simon A."/>
            <person name="Yun M.H."/>
        </authorList>
    </citation>
    <scope>NUCLEOTIDE SEQUENCE</scope>
    <source>
        <strain evidence="1">20211129_DDA</strain>
        <tissue evidence="1">Liver</tissue>
    </source>
</reference>
<accession>A0AAV7VH41</accession>
<protein>
    <submittedName>
        <fullName evidence="1">Uncharacterized protein</fullName>
    </submittedName>
</protein>
<organism evidence="1 2">
    <name type="scientific">Pleurodeles waltl</name>
    <name type="common">Iberian ribbed newt</name>
    <dbReference type="NCBI Taxonomy" id="8319"/>
    <lineage>
        <taxon>Eukaryota</taxon>
        <taxon>Metazoa</taxon>
        <taxon>Chordata</taxon>
        <taxon>Craniata</taxon>
        <taxon>Vertebrata</taxon>
        <taxon>Euteleostomi</taxon>
        <taxon>Amphibia</taxon>
        <taxon>Batrachia</taxon>
        <taxon>Caudata</taxon>
        <taxon>Salamandroidea</taxon>
        <taxon>Salamandridae</taxon>
        <taxon>Pleurodelinae</taxon>
        <taxon>Pleurodeles</taxon>
    </lineage>
</organism>
<evidence type="ECO:0000313" key="2">
    <source>
        <dbReference type="Proteomes" id="UP001066276"/>
    </source>
</evidence>
<name>A0AAV7VH41_PLEWA</name>
<keyword evidence="2" id="KW-1185">Reference proteome</keyword>
<gene>
    <name evidence="1" type="ORF">NDU88_004750</name>
</gene>
<dbReference type="Proteomes" id="UP001066276">
    <property type="component" value="Chromosome 2_1"/>
</dbReference>
<dbReference type="EMBL" id="JANPWB010000003">
    <property type="protein sequence ID" value="KAJ1200929.1"/>
    <property type="molecule type" value="Genomic_DNA"/>
</dbReference>